<name>X0YCI0_9ZZZZ</name>
<organism evidence="1">
    <name type="scientific">marine sediment metagenome</name>
    <dbReference type="NCBI Taxonomy" id="412755"/>
    <lineage>
        <taxon>unclassified sequences</taxon>
        <taxon>metagenomes</taxon>
        <taxon>ecological metagenomes</taxon>
    </lineage>
</organism>
<dbReference type="AlphaFoldDB" id="X0YCI0"/>
<sequence length="145" mass="15846">MRVVTVARKPLSEPTVAENLLRHGTGALNLKAAKVLNADGKGRVPANIILVHKPSCKIVGIRKVRVGVAVRRNSGGKNIFSNVEKPPMADMTYAGPDGFENVHDWECEESCPVRCLNEQAGRHVSHFFTQVSSQVHNPEDSSHTE</sequence>
<proteinExistence type="predicted"/>
<gene>
    <name evidence="1" type="ORF">S01H4_18679</name>
</gene>
<reference evidence="1" key="1">
    <citation type="journal article" date="2014" name="Front. Microbiol.">
        <title>High frequency of phylogenetically diverse reductive dehalogenase-homologous genes in deep subseafloor sedimentary metagenomes.</title>
        <authorList>
            <person name="Kawai M."/>
            <person name="Futagami T."/>
            <person name="Toyoda A."/>
            <person name="Takaki Y."/>
            <person name="Nishi S."/>
            <person name="Hori S."/>
            <person name="Arai W."/>
            <person name="Tsubouchi T."/>
            <person name="Morono Y."/>
            <person name="Uchiyama I."/>
            <person name="Ito T."/>
            <person name="Fujiyama A."/>
            <person name="Inagaki F."/>
            <person name="Takami H."/>
        </authorList>
    </citation>
    <scope>NUCLEOTIDE SEQUENCE</scope>
    <source>
        <strain evidence="1">Expedition CK06-06</strain>
    </source>
</reference>
<accession>X0YCI0</accession>
<comment type="caution">
    <text evidence="1">The sequence shown here is derived from an EMBL/GenBank/DDBJ whole genome shotgun (WGS) entry which is preliminary data.</text>
</comment>
<protein>
    <submittedName>
        <fullName evidence="1">Uncharacterized protein</fullName>
    </submittedName>
</protein>
<evidence type="ECO:0000313" key="1">
    <source>
        <dbReference type="EMBL" id="GAG53580.1"/>
    </source>
</evidence>
<dbReference type="EMBL" id="BART01008283">
    <property type="protein sequence ID" value="GAG53580.1"/>
    <property type="molecule type" value="Genomic_DNA"/>
</dbReference>